<protein>
    <recommendedName>
        <fullName evidence="3">N-acetyltransferase domain-containing protein</fullName>
    </recommendedName>
</protein>
<accession>A0A174W887</accession>
<dbReference type="PROSITE" id="PS51186">
    <property type="entry name" value="GNAT"/>
    <property type="match status" value="1"/>
</dbReference>
<keyword evidence="5" id="KW-1185">Reference proteome</keyword>
<feature type="domain" description="N-acetyltransferase" evidence="3">
    <location>
        <begin position="1"/>
        <end position="154"/>
    </location>
</feature>
<reference evidence="4 5" key="1">
    <citation type="submission" date="2016-06" db="EMBL/GenBank/DDBJ databases">
        <authorList>
            <person name="Kjaerup R.B."/>
            <person name="Dalgaard T.S."/>
            <person name="Juul-Madsen H.R."/>
        </authorList>
    </citation>
    <scope>NUCLEOTIDE SEQUENCE [LARGE SCALE GENOMIC DNA]</scope>
    <source>
        <strain evidence="4 5">373-A1</strain>
    </source>
</reference>
<dbReference type="Pfam" id="PF00583">
    <property type="entry name" value="Acetyltransf_1"/>
    <property type="match status" value="1"/>
</dbReference>
<dbReference type="InterPro" id="IPR016181">
    <property type="entry name" value="Acyl_CoA_acyltransferase"/>
</dbReference>
<dbReference type="SUPFAM" id="SSF55729">
    <property type="entry name" value="Acyl-CoA N-acyltransferases (Nat)"/>
    <property type="match status" value="1"/>
</dbReference>
<dbReference type="PANTHER" id="PTHR43420">
    <property type="entry name" value="ACETYLTRANSFERASE"/>
    <property type="match status" value="1"/>
</dbReference>
<dbReference type="Gene3D" id="3.40.630.30">
    <property type="match status" value="1"/>
</dbReference>
<keyword evidence="1" id="KW-0808">Transferase</keyword>
<dbReference type="eggNOG" id="COG0456">
    <property type="taxonomic scope" value="Bacteria"/>
</dbReference>
<evidence type="ECO:0000259" key="3">
    <source>
        <dbReference type="PROSITE" id="PS51186"/>
    </source>
</evidence>
<evidence type="ECO:0000256" key="2">
    <source>
        <dbReference type="ARBA" id="ARBA00023315"/>
    </source>
</evidence>
<dbReference type="InterPro" id="IPR000182">
    <property type="entry name" value="GNAT_dom"/>
</dbReference>
<evidence type="ECO:0000313" key="4">
    <source>
        <dbReference type="EMBL" id="OBY10553.1"/>
    </source>
</evidence>
<name>A0A174W887_9CLOT</name>
<dbReference type="GeneID" id="42776047"/>
<evidence type="ECO:0000313" key="5">
    <source>
        <dbReference type="Proteomes" id="UP000092714"/>
    </source>
</evidence>
<organism evidence="4 5">
    <name type="scientific">Clostridium paraputrificum</name>
    <dbReference type="NCBI Taxonomy" id="29363"/>
    <lineage>
        <taxon>Bacteria</taxon>
        <taxon>Bacillati</taxon>
        <taxon>Bacillota</taxon>
        <taxon>Clostridia</taxon>
        <taxon>Eubacteriales</taxon>
        <taxon>Clostridiaceae</taxon>
        <taxon>Clostridium</taxon>
    </lineage>
</organism>
<comment type="caution">
    <text evidence="4">The sequence shown here is derived from an EMBL/GenBank/DDBJ whole genome shotgun (WGS) entry which is preliminary data.</text>
</comment>
<sequence length="154" mass="18027">MKIRDMVLEDFKEVSKLMYQVHNLHLENRNDIYKESNPMSKNEFINILEDNHCISILSEENNEVLGLCMASIKEVSNHSVLKDRKVGYLDVLCVEASCRKRGIGKKLCDEIMFRLREKGAVSLELMVWSFNKEAINFYESIGMVERNKVMEYKL</sequence>
<gene>
    <name evidence="4" type="ORF">CP373A1_08565</name>
</gene>
<dbReference type="GO" id="GO:0016747">
    <property type="term" value="F:acyltransferase activity, transferring groups other than amino-acyl groups"/>
    <property type="evidence" value="ECO:0007669"/>
    <property type="project" value="InterPro"/>
</dbReference>
<keyword evidence="2" id="KW-0012">Acyltransferase</keyword>
<dbReference type="Proteomes" id="UP000092714">
    <property type="component" value="Unassembled WGS sequence"/>
</dbReference>
<proteinExistence type="predicted"/>
<dbReference type="AlphaFoldDB" id="A0A174W887"/>
<dbReference type="InterPro" id="IPR050680">
    <property type="entry name" value="YpeA/RimI_acetyltransf"/>
</dbReference>
<evidence type="ECO:0000256" key="1">
    <source>
        <dbReference type="ARBA" id="ARBA00022679"/>
    </source>
</evidence>
<dbReference type="EMBL" id="MAPZ01000019">
    <property type="protein sequence ID" value="OBY10553.1"/>
    <property type="molecule type" value="Genomic_DNA"/>
</dbReference>
<dbReference type="RefSeq" id="WP_034866243.1">
    <property type="nucleotide sequence ID" value="NZ_CABHIH010000002.1"/>
</dbReference>
<dbReference type="CDD" id="cd04301">
    <property type="entry name" value="NAT_SF"/>
    <property type="match status" value="1"/>
</dbReference>